<proteinExistence type="predicted"/>
<organism evidence="1 2">
    <name type="scientific">Halocalculus aciditolerans</name>
    <dbReference type="NCBI Taxonomy" id="1383812"/>
    <lineage>
        <taxon>Archaea</taxon>
        <taxon>Methanobacteriati</taxon>
        <taxon>Methanobacteriota</taxon>
        <taxon>Stenosarchaea group</taxon>
        <taxon>Halobacteria</taxon>
        <taxon>Halobacteriales</taxon>
        <taxon>Halobacteriaceae</taxon>
        <taxon>Halocalculus</taxon>
    </lineage>
</organism>
<evidence type="ECO:0008006" key="3">
    <source>
        <dbReference type="Google" id="ProtNLM"/>
    </source>
</evidence>
<gene>
    <name evidence="1" type="ORF">GCM10009039_33520</name>
</gene>
<dbReference type="Proteomes" id="UP000607197">
    <property type="component" value="Unassembled WGS sequence"/>
</dbReference>
<reference evidence="1" key="2">
    <citation type="submission" date="2020-09" db="EMBL/GenBank/DDBJ databases">
        <authorList>
            <person name="Sun Q."/>
            <person name="Ohkuma M."/>
        </authorList>
    </citation>
    <scope>NUCLEOTIDE SEQUENCE</scope>
    <source>
        <strain evidence="1">JCM 19596</strain>
    </source>
</reference>
<dbReference type="AlphaFoldDB" id="A0A830FBB4"/>
<accession>A0A830FBB4</accession>
<evidence type="ECO:0000313" key="2">
    <source>
        <dbReference type="Proteomes" id="UP000607197"/>
    </source>
</evidence>
<evidence type="ECO:0000313" key="1">
    <source>
        <dbReference type="EMBL" id="GGL72849.1"/>
    </source>
</evidence>
<sequence>MGRRYVVFFEPALANLDAMGNHMATRLENQITDFLDAWRPEAAFAKSLQSDLWQFKWSPRNGSGARAFSGYFAGDEHNIALVLVTFKKNNEDKFNLQQKAFNSRAKSLNRTLDSKSPPDIGTWLEDQRNNSDRKVLDETDI</sequence>
<dbReference type="EMBL" id="BMPG01000008">
    <property type="protein sequence ID" value="GGL72849.1"/>
    <property type="molecule type" value="Genomic_DNA"/>
</dbReference>
<comment type="caution">
    <text evidence="1">The sequence shown here is derived from an EMBL/GenBank/DDBJ whole genome shotgun (WGS) entry which is preliminary data.</text>
</comment>
<protein>
    <recommendedName>
        <fullName evidence="3">Type II toxin-antitoxin system RelE/ParE family toxin</fullName>
    </recommendedName>
</protein>
<reference evidence="1" key="1">
    <citation type="journal article" date="2014" name="Int. J. Syst. Evol. Microbiol.">
        <title>Complete genome sequence of Corynebacterium casei LMG S-19264T (=DSM 44701T), isolated from a smear-ripened cheese.</title>
        <authorList>
            <consortium name="US DOE Joint Genome Institute (JGI-PGF)"/>
            <person name="Walter F."/>
            <person name="Albersmeier A."/>
            <person name="Kalinowski J."/>
            <person name="Ruckert C."/>
        </authorList>
    </citation>
    <scope>NUCLEOTIDE SEQUENCE</scope>
    <source>
        <strain evidence="1">JCM 19596</strain>
    </source>
</reference>
<name>A0A830FBB4_9EURY</name>
<keyword evidence="2" id="KW-1185">Reference proteome</keyword>